<dbReference type="SMART" id="SM00969">
    <property type="entry name" value="SOCS_box"/>
    <property type="match status" value="1"/>
</dbReference>
<evidence type="ECO:0000259" key="9">
    <source>
        <dbReference type="PROSITE" id="PS50225"/>
    </source>
</evidence>
<accession>A0A4Y7NIZ9</accession>
<comment type="pathway">
    <text evidence="1">Protein modification; protein ubiquitination.</text>
</comment>
<dbReference type="GO" id="GO:0035556">
    <property type="term" value="P:intracellular signal transduction"/>
    <property type="evidence" value="ECO:0007669"/>
    <property type="project" value="InterPro"/>
</dbReference>
<feature type="domain" description="SOCS box" evidence="9">
    <location>
        <begin position="733"/>
        <end position="782"/>
    </location>
</feature>
<organism evidence="10">
    <name type="scientific">Moina brachiata</name>
    <dbReference type="NCBI Taxonomy" id="675436"/>
    <lineage>
        <taxon>Eukaryota</taxon>
        <taxon>Metazoa</taxon>
        <taxon>Ecdysozoa</taxon>
        <taxon>Arthropoda</taxon>
        <taxon>Crustacea</taxon>
        <taxon>Branchiopoda</taxon>
        <taxon>Diplostraca</taxon>
        <taxon>Cladocera</taxon>
        <taxon>Anomopoda</taxon>
        <taxon>Moinidae</taxon>
        <taxon>Moina</taxon>
    </lineage>
</organism>
<evidence type="ECO:0000256" key="1">
    <source>
        <dbReference type="ARBA" id="ARBA00004906"/>
    </source>
</evidence>
<keyword evidence="5 6" id="KW-0727">SH2 domain</keyword>
<proteinExistence type="evidence at transcript level"/>
<protein>
    <submittedName>
        <fullName evidence="10">EOG090X0BEM</fullName>
    </submittedName>
</protein>
<evidence type="ECO:0000256" key="4">
    <source>
        <dbReference type="ARBA" id="ARBA00022786"/>
    </source>
</evidence>
<dbReference type="SMART" id="SM00253">
    <property type="entry name" value="SOCS"/>
    <property type="match status" value="1"/>
</dbReference>
<evidence type="ECO:0000313" key="10">
    <source>
        <dbReference type="EMBL" id="SVE93200.1"/>
    </source>
</evidence>
<dbReference type="SUPFAM" id="SSF48371">
    <property type="entry name" value="ARM repeat"/>
    <property type="match status" value="1"/>
</dbReference>
<sequence length="792" mass="87802">MHGVALDVVETLVRASQPPLSDALMQTFPCAVHLALTSDDSTVVQNGGECLRAFVSVSPDQVAAYRDSEGNSGLYFVIQVVLNLLNPTVCESSSAFVGRLVSTLFNRAGSHLGDSVDLILRAVLSKLQGSSSLVAAQSLIMVYAHLIHSQMEAVLNFLSSVPGPKGDSALHFVLEQWCSRQHVFTGGYETKVSSIALAKLLHHGVTANDTRLTEISITIEDDSDVANGDAGGGCVRTRSQRGALQYRVKEVSILVKILKLLIYELSNCLESAMAFADDDEEETDAESDNGGGAYLASQLVGEDDIIDDPRDVDPDAKHDPNSAINLQQYLTEFLQSFSSQPYFSPSFLGHLNTQEKQVLTMSSSVCQFCQSTSIPAPQSNEIVCEASPSTSSGTKKSFRGLGISCKKSVKSKEKGEKSSKSKLSWTLRWRLKSPQTAAPNQPLIDLARFNPADYPIEDRDEAARRARAREIAEGIEMEIESLPPCYRLQTDSTPEETVPRPSGDAVQTQPSSSEACPPSASSAETSLEVPNQQNLSPSIIEGLTVLLHRSLAISMDSQRPWNVLTHGDLHFLVQHFHWHQHQHGPQGMFTLTPRNGNGIPVNNSALELEVDANGTEFLRQAHTQVDYLHCLVPDLLDITKCSFYWGKMDRYEAERLLEGRPDGTFLLRDSAQEEYLFSVSFRRYNRSLHARIEQWNHRFSFDSHDPGVYSSPTILGLIDHYKNPELCMFFEPTLTRPLHRNSTFTLQHLCRAVICSNTTYDGVNALNLPKSLKLYLKEYHYKQRIRVRRLDG</sequence>
<evidence type="ECO:0000256" key="3">
    <source>
        <dbReference type="ARBA" id="ARBA00022700"/>
    </source>
</evidence>
<dbReference type="EMBL" id="LR023581">
    <property type="protein sequence ID" value="SVE93200.1"/>
    <property type="molecule type" value="mRNA"/>
</dbReference>
<dbReference type="FunFam" id="3.30.505.10:FF:000028">
    <property type="entry name" value="Suppressor of cytokine signaling 5"/>
    <property type="match status" value="1"/>
</dbReference>
<keyword evidence="3" id="KW-0734">Signal transduction inhibitor</keyword>
<dbReference type="PROSITE" id="PS50225">
    <property type="entry name" value="SOCS"/>
    <property type="match status" value="1"/>
</dbReference>
<dbReference type="PANTHER" id="PTHR10155">
    <property type="entry name" value="PHOSPHATIDYLINOSITOL 3-KINASE REGULATORY SUBUNIT"/>
    <property type="match status" value="1"/>
</dbReference>
<evidence type="ECO:0000259" key="8">
    <source>
        <dbReference type="PROSITE" id="PS50001"/>
    </source>
</evidence>
<dbReference type="Pfam" id="PF07525">
    <property type="entry name" value="SOCS_box"/>
    <property type="match status" value="1"/>
</dbReference>
<dbReference type="SUPFAM" id="SSF158235">
    <property type="entry name" value="SOCS box-like"/>
    <property type="match status" value="1"/>
</dbReference>
<dbReference type="GO" id="GO:0046854">
    <property type="term" value="P:phosphatidylinositol phosphate biosynthetic process"/>
    <property type="evidence" value="ECO:0007669"/>
    <property type="project" value="TreeGrafter"/>
</dbReference>
<reference evidence="10" key="1">
    <citation type="submission" date="2018-08" db="EMBL/GenBank/DDBJ databases">
        <authorList>
            <person name="Cornetti L."/>
        </authorList>
    </citation>
    <scope>NUCLEOTIDE SEQUENCE</scope>
    <source>
        <strain evidence="10">DE-FRO-2-1</strain>
    </source>
</reference>
<dbReference type="Gene3D" id="3.30.505.10">
    <property type="entry name" value="SH2 domain"/>
    <property type="match status" value="1"/>
</dbReference>
<feature type="compositionally biased region" description="Low complexity" evidence="7">
    <location>
        <begin position="510"/>
        <end position="526"/>
    </location>
</feature>
<dbReference type="PANTHER" id="PTHR10155:SF0">
    <property type="entry name" value="SUPPRESSOR OF CYTOKINE SIGNALING AT 36E, ISOFORM D"/>
    <property type="match status" value="1"/>
</dbReference>
<evidence type="ECO:0000256" key="7">
    <source>
        <dbReference type="SAM" id="MobiDB-lite"/>
    </source>
</evidence>
<feature type="domain" description="SH2" evidence="8">
    <location>
        <begin position="643"/>
        <end position="738"/>
    </location>
</feature>
<dbReference type="InterPro" id="IPR001496">
    <property type="entry name" value="SOCS_box"/>
</dbReference>
<dbReference type="Pfam" id="PF00017">
    <property type="entry name" value="SH2"/>
    <property type="match status" value="1"/>
</dbReference>
<keyword evidence="4" id="KW-0833">Ubl conjugation pathway</keyword>
<name>A0A4Y7NIZ9_9CRUS</name>
<dbReference type="InterPro" id="IPR036860">
    <property type="entry name" value="SH2_dom_sf"/>
</dbReference>
<dbReference type="InterPro" id="IPR036036">
    <property type="entry name" value="SOCS_box-like_dom_sf"/>
</dbReference>
<gene>
    <name evidence="10" type="primary">EOG090X0BEM</name>
</gene>
<dbReference type="InterPro" id="IPR000980">
    <property type="entry name" value="SH2"/>
</dbReference>
<dbReference type="GO" id="GO:0005942">
    <property type="term" value="C:phosphatidylinositol 3-kinase complex"/>
    <property type="evidence" value="ECO:0007669"/>
    <property type="project" value="TreeGrafter"/>
</dbReference>
<dbReference type="SMART" id="SM00252">
    <property type="entry name" value="SH2"/>
    <property type="match status" value="1"/>
</dbReference>
<dbReference type="GO" id="GO:0009968">
    <property type="term" value="P:negative regulation of signal transduction"/>
    <property type="evidence" value="ECO:0007669"/>
    <property type="project" value="UniProtKB-KW"/>
</dbReference>
<dbReference type="InterPro" id="IPR058669">
    <property type="entry name" value="TPR_IPO7/11-like"/>
</dbReference>
<dbReference type="GO" id="GO:0046935">
    <property type="term" value="F:1-phosphatidylinositol-3-kinase regulator activity"/>
    <property type="evidence" value="ECO:0007669"/>
    <property type="project" value="TreeGrafter"/>
</dbReference>
<dbReference type="Gene3D" id="1.25.10.10">
    <property type="entry name" value="Leucine-rich Repeat Variant"/>
    <property type="match status" value="1"/>
</dbReference>
<dbReference type="Pfam" id="PF25758">
    <property type="entry name" value="TPR_IPO11"/>
    <property type="match status" value="1"/>
</dbReference>
<keyword evidence="2" id="KW-0341">Growth regulation</keyword>
<evidence type="ECO:0000256" key="5">
    <source>
        <dbReference type="ARBA" id="ARBA00022999"/>
    </source>
</evidence>
<evidence type="ECO:0000256" key="2">
    <source>
        <dbReference type="ARBA" id="ARBA00022604"/>
    </source>
</evidence>
<dbReference type="SUPFAM" id="SSF55550">
    <property type="entry name" value="SH2 domain"/>
    <property type="match status" value="1"/>
</dbReference>
<dbReference type="InterPro" id="IPR011989">
    <property type="entry name" value="ARM-like"/>
</dbReference>
<feature type="region of interest" description="Disordered" evidence="7">
    <location>
        <begin position="484"/>
        <end position="533"/>
    </location>
</feature>
<dbReference type="InterPro" id="IPR016024">
    <property type="entry name" value="ARM-type_fold"/>
</dbReference>
<evidence type="ECO:0000256" key="6">
    <source>
        <dbReference type="PROSITE-ProRule" id="PRU00191"/>
    </source>
</evidence>
<dbReference type="AlphaFoldDB" id="A0A4Y7NIZ9"/>
<dbReference type="PROSITE" id="PS50001">
    <property type="entry name" value="SH2"/>
    <property type="match status" value="1"/>
</dbReference>